<organism evidence="6 7">
    <name type="scientific">Azospirillum griseum</name>
    <dbReference type="NCBI Taxonomy" id="2496639"/>
    <lineage>
        <taxon>Bacteria</taxon>
        <taxon>Pseudomonadati</taxon>
        <taxon>Pseudomonadota</taxon>
        <taxon>Alphaproteobacteria</taxon>
        <taxon>Rhodospirillales</taxon>
        <taxon>Azospirillaceae</taxon>
        <taxon>Azospirillum</taxon>
    </lineage>
</organism>
<proteinExistence type="inferred from homology"/>
<reference evidence="6 7" key="1">
    <citation type="submission" date="2018-12" db="EMBL/GenBank/DDBJ databases">
        <authorList>
            <person name="Yang Y."/>
        </authorList>
    </citation>
    <scope>NUCLEOTIDE SEQUENCE [LARGE SCALE GENOMIC DNA]</scope>
    <source>
        <strain evidence="6 7">L-25-5w-1</strain>
    </source>
</reference>
<protein>
    <submittedName>
        <fullName evidence="6">LysR family transcriptional regulator</fullName>
    </submittedName>
</protein>
<keyword evidence="4" id="KW-0804">Transcription</keyword>
<evidence type="ECO:0000256" key="1">
    <source>
        <dbReference type="ARBA" id="ARBA00009437"/>
    </source>
</evidence>
<dbReference type="PANTHER" id="PTHR30537">
    <property type="entry name" value="HTH-TYPE TRANSCRIPTIONAL REGULATOR"/>
    <property type="match status" value="1"/>
</dbReference>
<evidence type="ECO:0000256" key="2">
    <source>
        <dbReference type="ARBA" id="ARBA00023015"/>
    </source>
</evidence>
<dbReference type="Pfam" id="PF03466">
    <property type="entry name" value="LysR_substrate"/>
    <property type="match status" value="1"/>
</dbReference>
<dbReference type="Proteomes" id="UP000277007">
    <property type="component" value="Unassembled WGS sequence"/>
</dbReference>
<dbReference type="Gene3D" id="3.40.190.290">
    <property type="match status" value="1"/>
</dbReference>
<dbReference type="InterPro" id="IPR058163">
    <property type="entry name" value="LysR-type_TF_proteobact-type"/>
</dbReference>
<dbReference type="InterPro" id="IPR000847">
    <property type="entry name" value="LysR_HTH_N"/>
</dbReference>
<dbReference type="GO" id="GO:0003700">
    <property type="term" value="F:DNA-binding transcription factor activity"/>
    <property type="evidence" value="ECO:0007669"/>
    <property type="project" value="InterPro"/>
</dbReference>
<dbReference type="SUPFAM" id="SSF46785">
    <property type="entry name" value="Winged helix' DNA-binding domain"/>
    <property type="match status" value="1"/>
</dbReference>
<dbReference type="PROSITE" id="PS50931">
    <property type="entry name" value="HTH_LYSR"/>
    <property type="match status" value="1"/>
</dbReference>
<evidence type="ECO:0000313" key="7">
    <source>
        <dbReference type="Proteomes" id="UP000277007"/>
    </source>
</evidence>
<name>A0A431VPC0_9PROT</name>
<evidence type="ECO:0000313" key="6">
    <source>
        <dbReference type="EMBL" id="RTR24632.1"/>
    </source>
</evidence>
<dbReference type="InterPro" id="IPR036390">
    <property type="entry name" value="WH_DNA-bd_sf"/>
</dbReference>
<dbReference type="SUPFAM" id="SSF53850">
    <property type="entry name" value="Periplasmic binding protein-like II"/>
    <property type="match status" value="1"/>
</dbReference>
<dbReference type="RefSeq" id="WP_126611724.1">
    <property type="nucleotide sequence ID" value="NZ_JBHUCY010000008.1"/>
</dbReference>
<evidence type="ECO:0000256" key="4">
    <source>
        <dbReference type="ARBA" id="ARBA00023163"/>
    </source>
</evidence>
<dbReference type="OrthoDB" id="9812435at2"/>
<sequence length="313" mass="34496">MGSANADQAAAFQAVVETGSFALAGRRLGRDASVVSRRVTALETRLGIRLLERSTRRVTPTEAGLRYFARLQTVAELLRTAEEEARAMAALPSGLLRLAVPATFGRMWVAGMLPDFLARYPALRLQVDYSDRYTDLVAEGYDAAIRLGALKDSRLIVRRLASSWRLLCAAPTYLDRCGHPRTPEDLTAHDCLCFTRLATHPTWHLERDGQSRAVRLVGRMETDDADAVLKAALGGAGIVMAANWQVSRELADGRLLRVLPDWNVGREEGVSVVRPSTRHAAAKSRVFVEWLAERFAVPPWQAEASTPDPHSSR</sequence>
<keyword evidence="2" id="KW-0805">Transcription regulation</keyword>
<dbReference type="GO" id="GO:0006351">
    <property type="term" value="P:DNA-templated transcription"/>
    <property type="evidence" value="ECO:0007669"/>
    <property type="project" value="TreeGrafter"/>
</dbReference>
<dbReference type="EMBL" id="RXMA01000001">
    <property type="protein sequence ID" value="RTR24632.1"/>
    <property type="molecule type" value="Genomic_DNA"/>
</dbReference>
<comment type="caution">
    <text evidence="6">The sequence shown here is derived from an EMBL/GenBank/DDBJ whole genome shotgun (WGS) entry which is preliminary data.</text>
</comment>
<dbReference type="Pfam" id="PF00126">
    <property type="entry name" value="HTH_1"/>
    <property type="match status" value="1"/>
</dbReference>
<keyword evidence="7" id="KW-1185">Reference proteome</keyword>
<dbReference type="CDD" id="cd08422">
    <property type="entry name" value="PBP2_CrgA_like"/>
    <property type="match status" value="1"/>
</dbReference>
<dbReference type="PANTHER" id="PTHR30537:SF5">
    <property type="entry name" value="HTH-TYPE TRANSCRIPTIONAL ACTIVATOR TTDR-RELATED"/>
    <property type="match status" value="1"/>
</dbReference>
<dbReference type="AlphaFoldDB" id="A0A431VPC0"/>
<dbReference type="FunFam" id="3.40.190.290:FF:000001">
    <property type="entry name" value="Transcriptional regulator, LysR family"/>
    <property type="match status" value="1"/>
</dbReference>
<accession>A0A431VPC0</accession>
<dbReference type="GO" id="GO:0043565">
    <property type="term" value="F:sequence-specific DNA binding"/>
    <property type="evidence" value="ECO:0007669"/>
    <property type="project" value="TreeGrafter"/>
</dbReference>
<dbReference type="InterPro" id="IPR005119">
    <property type="entry name" value="LysR_subst-bd"/>
</dbReference>
<evidence type="ECO:0000256" key="3">
    <source>
        <dbReference type="ARBA" id="ARBA00023125"/>
    </source>
</evidence>
<gene>
    <name evidence="6" type="ORF">EJ903_02465</name>
</gene>
<dbReference type="InterPro" id="IPR036388">
    <property type="entry name" value="WH-like_DNA-bd_sf"/>
</dbReference>
<keyword evidence="3" id="KW-0238">DNA-binding</keyword>
<dbReference type="Gene3D" id="1.10.10.10">
    <property type="entry name" value="Winged helix-like DNA-binding domain superfamily/Winged helix DNA-binding domain"/>
    <property type="match status" value="1"/>
</dbReference>
<comment type="similarity">
    <text evidence="1">Belongs to the LysR transcriptional regulatory family.</text>
</comment>
<evidence type="ECO:0000259" key="5">
    <source>
        <dbReference type="PROSITE" id="PS50931"/>
    </source>
</evidence>
<feature type="domain" description="HTH lysR-type" evidence="5">
    <location>
        <begin position="1"/>
        <end position="61"/>
    </location>
</feature>